<gene>
    <name evidence="3" type="ORF">IEQ44_10460</name>
</gene>
<keyword evidence="3" id="KW-0378">Hydrolase</keyword>
<dbReference type="GO" id="GO:0016787">
    <property type="term" value="F:hydrolase activity"/>
    <property type="evidence" value="ECO:0007669"/>
    <property type="project" value="UniProtKB-KW"/>
</dbReference>
<dbReference type="InterPro" id="IPR013830">
    <property type="entry name" value="SGNH_hydro"/>
</dbReference>
<organism evidence="3 4">
    <name type="scientific">Nocardioides malaquae</name>
    <dbReference type="NCBI Taxonomy" id="2773426"/>
    <lineage>
        <taxon>Bacteria</taxon>
        <taxon>Bacillati</taxon>
        <taxon>Actinomycetota</taxon>
        <taxon>Actinomycetes</taxon>
        <taxon>Propionibacteriales</taxon>
        <taxon>Nocardioidaceae</taxon>
        <taxon>Nocardioides</taxon>
    </lineage>
</organism>
<reference evidence="3 4" key="1">
    <citation type="submission" date="2020-10" db="EMBL/GenBank/DDBJ databases">
        <title>Nocardioides sp. isolated from sludge.</title>
        <authorList>
            <person name="Zhang X."/>
        </authorList>
    </citation>
    <scope>NUCLEOTIDE SEQUENCE [LARGE SCALE GENOMIC DNA]</scope>
    <source>
        <strain evidence="3 4">Y6</strain>
    </source>
</reference>
<protein>
    <submittedName>
        <fullName evidence="3">SGNH/GDSL hydrolase family protein</fullName>
    </submittedName>
</protein>
<dbReference type="RefSeq" id="WP_193638412.1">
    <property type="nucleotide sequence ID" value="NZ_JADCSA010000009.1"/>
</dbReference>
<dbReference type="PROSITE" id="PS51257">
    <property type="entry name" value="PROKAR_LIPOPROTEIN"/>
    <property type="match status" value="1"/>
</dbReference>
<dbReference type="InterPro" id="IPR036514">
    <property type="entry name" value="SGNH_hydro_sf"/>
</dbReference>
<sequence>MTTRGSMTRRPRIGRTLATWGAALALVATAACSAGDGEGDAADAAPEPPASYVALGDSFTAAPFVPNLVEADGCYRSTANYPALVATELGVADFTDVSCSAADTTHMASPQRTATGGRAPAQFEALTEETELVTLGIGGNDFNVFGTLVEECPAVRPRAPRGAPCRTQLNRRSGDGDPLLSSLERTERRVQRVVEQIRERSPQARVLVVNYPHIVPAEGTCAALPLARGDYAYAREVATRLDAALRSVVEATDAELVDLWAASEGHDICSDDPWVNGRQTDFSAALEYHPFAAGQRAAADLVLEVLRGED</sequence>
<keyword evidence="4" id="KW-1185">Reference proteome</keyword>
<evidence type="ECO:0000313" key="3">
    <source>
        <dbReference type="EMBL" id="MBE7325081.1"/>
    </source>
</evidence>
<dbReference type="SUPFAM" id="SSF52266">
    <property type="entry name" value="SGNH hydrolase"/>
    <property type="match status" value="1"/>
</dbReference>
<dbReference type="InterPro" id="IPR037460">
    <property type="entry name" value="SEST-like"/>
</dbReference>
<evidence type="ECO:0000259" key="2">
    <source>
        <dbReference type="Pfam" id="PF13472"/>
    </source>
</evidence>
<keyword evidence="1" id="KW-0732">Signal</keyword>
<dbReference type="PANTHER" id="PTHR37981:SF1">
    <property type="entry name" value="SGNH HYDROLASE-TYPE ESTERASE DOMAIN-CONTAINING PROTEIN"/>
    <property type="match status" value="1"/>
</dbReference>
<dbReference type="Gene3D" id="3.40.50.1110">
    <property type="entry name" value="SGNH hydrolase"/>
    <property type="match status" value="1"/>
</dbReference>
<feature type="chain" id="PRO_5045676074" evidence="1">
    <location>
        <begin position="31"/>
        <end position="310"/>
    </location>
</feature>
<dbReference type="Proteomes" id="UP000756387">
    <property type="component" value="Unassembled WGS sequence"/>
</dbReference>
<comment type="caution">
    <text evidence="3">The sequence shown here is derived from an EMBL/GenBank/DDBJ whole genome shotgun (WGS) entry which is preliminary data.</text>
</comment>
<dbReference type="Pfam" id="PF13472">
    <property type="entry name" value="Lipase_GDSL_2"/>
    <property type="match status" value="1"/>
</dbReference>
<feature type="signal peptide" evidence="1">
    <location>
        <begin position="1"/>
        <end position="30"/>
    </location>
</feature>
<evidence type="ECO:0000256" key="1">
    <source>
        <dbReference type="SAM" id="SignalP"/>
    </source>
</evidence>
<dbReference type="EMBL" id="JADCSA010000009">
    <property type="protein sequence ID" value="MBE7325081.1"/>
    <property type="molecule type" value="Genomic_DNA"/>
</dbReference>
<feature type="domain" description="SGNH hydrolase-type esterase" evidence="2">
    <location>
        <begin position="54"/>
        <end position="297"/>
    </location>
</feature>
<dbReference type="PANTHER" id="PTHR37981">
    <property type="entry name" value="LIPASE 2"/>
    <property type="match status" value="1"/>
</dbReference>
<proteinExistence type="predicted"/>
<name>A0ABR9RU73_9ACTN</name>
<accession>A0ABR9RU73</accession>
<dbReference type="CDD" id="cd01823">
    <property type="entry name" value="SEST_like"/>
    <property type="match status" value="1"/>
</dbReference>
<evidence type="ECO:0000313" key="4">
    <source>
        <dbReference type="Proteomes" id="UP000756387"/>
    </source>
</evidence>